<name>A0A9W9T899_9EURO</name>
<organism evidence="2 3">
    <name type="scientific">Penicillium cf. viridicatum</name>
    <dbReference type="NCBI Taxonomy" id="2972119"/>
    <lineage>
        <taxon>Eukaryota</taxon>
        <taxon>Fungi</taxon>
        <taxon>Dikarya</taxon>
        <taxon>Ascomycota</taxon>
        <taxon>Pezizomycotina</taxon>
        <taxon>Eurotiomycetes</taxon>
        <taxon>Eurotiomycetidae</taxon>
        <taxon>Eurotiales</taxon>
        <taxon>Aspergillaceae</taxon>
        <taxon>Penicillium</taxon>
    </lineage>
</organism>
<protein>
    <recommendedName>
        <fullName evidence="1">(S)-ureidoglycine aminohydrolase cupin domain-containing protein</fullName>
    </recommendedName>
</protein>
<gene>
    <name evidence="2" type="ORF">N7449_000173</name>
</gene>
<evidence type="ECO:0000313" key="3">
    <source>
        <dbReference type="Proteomes" id="UP001150942"/>
    </source>
</evidence>
<sequence>MSHPLDQCLSGSYIRQVNHAGSDEPNKVPFGKWDSFSWQEFPEWEGTKAIMFRSPDGKRVADAFRESATATMTYPCDEFSYVTAGSIKAHVHGSEKFTLKTGDCVYFTKGQIVNFECNEDYANVSVFFGTEPVTMV</sequence>
<dbReference type="EMBL" id="JAPQKQ010000001">
    <property type="protein sequence ID" value="KAJ5213004.1"/>
    <property type="molecule type" value="Genomic_DNA"/>
</dbReference>
<dbReference type="Pfam" id="PF05899">
    <property type="entry name" value="Cupin_3"/>
    <property type="match status" value="1"/>
</dbReference>
<dbReference type="Gene3D" id="2.60.120.10">
    <property type="entry name" value="Jelly Rolls"/>
    <property type="match status" value="1"/>
</dbReference>
<dbReference type="OrthoDB" id="3745575at2759"/>
<evidence type="ECO:0000259" key="1">
    <source>
        <dbReference type="Pfam" id="PF05899"/>
    </source>
</evidence>
<dbReference type="InterPro" id="IPR008579">
    <property type="entry name" value="UGlyAH_Cupin_dom"/>
</dbReference>
<dbReference type="Proteomes" id="UP001150942">
    <property type="component" value="Unassembled WGS sequence"/>
</dbReference>
<accession>A0A9W9T899</accession>
<evidence type="ECO:0000313" key="2">
    <source>
        <dbReference type="EMBL" id="KAJ5213004.1"/>
    </source>
</evidence>
<dbReference type="InterPro" id="IPR011051">
    <property type="entry name" value="RmlC_Cupin_sf"/>
</dbReference>
<feature type="domain" description="(S)-ureidoglycine aminohydrolase cupin" evidence="1">
    <location>
        <begin position="71"/>
        <end position="116"/>
    </location>
</feature>
<comment type="caution">
    <text evidence="2">The sequence shown here is derived from an EMBL/GenBank/DDBJ whole genome shotgun (WGS) entry which is preliminary data.</text>
</comment>
<reference evidence="2" key="1">
    <citation type="submission" date="2022-11" db="EMBL/GenBank/DDBJ databases">
        <authorList>
            <person name="Petersen C."/>
        </authorList>
    </citation>
    <scope>NUCLEOTIDE SEQUENCE</scope>
    <source>
        <strain evidence="2">IBT 20477</strain>
    </source>
</reference>
<proteinExistence type="predicted"/>
<dbReference type="AlphaFoldDB" id="A0A9W9T899"/>
<reference evidence="2" key="2">
    <citation type="journal article" date="2023" name="IMA Fungus">
        <title>Comparative genomic study of the Penicillium genus elucidates a diverse pangenome and 15 lateral gene transfer events.</title>
        <authorList>
            <person name="Petersen C."/>
            <person name="Sorensen T."/>
            <person name="Nielsen M.R."/>
            <person name="Sondergaard T.E."/>
            <person name="Sorensen J.L."/>
            <person name="Fitzpatrick D.A."/>
            <person name="Frisvad J.C."/>
            <person name="Nielsen K.L."/>
        </authorList>
    </citation>
    <scope>NUCLEOTIDE SEQUENCE</scope>
    <source>
        <strain evidence="2">IBT 20477</strain>
    </source>
</reference>
<dbReference type="InterPro" id="IPR014710">
    <property type="entry name" value="RmlC-like_jellyroll"/>
</dbReference>
<dbReference type="SUPFAM" id="SSF51182">
    <property type="entry name" value="RmlC-like cupins"/>
    <property type="match status" value="1"/>
</dbReference>
<keyword evidence="3" id="KW-1185">Reference proteome</keyword>